<dbReference type="OrthoDB" id="6283463at2759"/>
<proteinExistence type="inferred from homology"/>
<evidence type="ECO:0000256" key="4">
    <source>
        <dbReference type="SAM" id="MobiDB-lite"/>
    </source>
</evidence>
<comment type="caution">
    <text evidence="6">The sequence shown here is derived from an EMBL/GenBank/DDBJ whole genome shotgun (WGS) entry which is preliminary data.</text>
</comment>
<dbReference type="GO" id="GO:0005634">
    <property type="term" value="C:nucleus"/>
    <property type="evidence" value="ECO:0007669"/>
    <property type="project" value="UniProtKB-SubCell"/>
</dbReference>
<feature type="compositionally biased region" description="Basic and acidic residues" evidence="4">
    <location>
        <begin position="404"/>
        <end position="448"/>
    </location>
</feature>
<feature type="region of interest" description="Disordered" evidence="4">
    <location>
        <begin position="1"/>
        <end position="26"/>
    </location>
</feature>
<feature type="compositionally biased region" description="Polar residues" evidence="4">
    <location>
        <begin position="219"/>
        <end position="228"/>
    </location>
</feature>
<dbReference type="PANTHER" id="PTHR12446:SF34">
    <property type="entry name" value="PROTEIN LIN-54 HOMOLOG"/>
    <property type="match status" value="1"/>
</dbReference>
<evidence type="ECO:0000256" key="1">
    <source>
        <dbReference type="ARBA" id="ARBA00004123"/>
    </source>
</evidence>
<comment type="similarity">
    <text evidence="2">Belongs to the lin-54 family.</text>
</comment>
<name>A0A8T0SUY6_PANVG</name>
<sequence>MAGKEQGGGGPPPRPPVPAASTQPPIKKLVRQLDFNTAVLAGNPAMAAAAAAVSRALQPRTLPVGLQHPPQQARAAVPMGVPQQLHPRLLPVMRPHQVAGHVPLPRHAVPVAVPVPQLRPEPVQRAPVAVPLKPESPKPRSRLYEGKDSTPTKKKCCNCRNSRCLKLYCECFASGAHCDGCNCTNCFNNPENEVARREAIDATLERNPDAFRPKIGSSPHANRNNEVSSDLPLVGKHNKGCHCKKSGCLKKYCECFQANILCSENCKCMDCKNFEGSEERRSLFQGDHKNSVNMQQATNVAVNGAIGATGFSSPSTSRKRKHIDPSLDHSNKEHVAQRNLPQKNALPNGSIPISQSVHPPTLGPFKVSYRPLLADIVKEADIKDLCKLLVGVSGEASKAYAGRKTQEERDAEKEGESGGQKEDDKAGSRGLTNHDREGNNQDLDHKASINDNSSEGTHTGKAVLEESRPNCADDQKSNRPMSPGTLALMCDEQDTMFTTSQHAAPQQTVADNQNQSELYVEQERVVLTEFRDCLRKLVTCGRMKEERYSMAIKSETSGLPGQVNGVSRVPYPRVDVPAVVKTFPQGSSSHPVAGKPVTGHLDKN</sequence>
<keyword evidence="7" id="KW-1185">Reference proteome</keyword>
<feature type="region of interest" description="Disordered" evidence="4">
    <location>
        <begin position="582"/>
        <end position="604"/>
    </location>
</feature>
<dbReference type="InterPro" id="IPR028307">
    <property type="entry name" value="Lin-54_fam"/>
</dbReference>
<evidence type="ECO:0000259" key="5">
    <source>
        <dbReference type="PROSITE" id="PS51634"/>
    </source>
</evidence>
<evidence type="ECO:0000313" key="7">
    <source>
        <dbReference type="Proteomes" id="UP000823388"/>
    </source>
</evidence>
<evidence type="ECO:0000256" key="2">
    <source>
        <dbReference type="ARBA" id="ARBA00007267"/>
    </source>
</evidence>
<gene>
    <name evidence="6" type="ORF">PVAP13_5KG553400</name>
</gene>
<evidence type="ECO:0000313" key="6">
    <source>
        <dbReference type="EMBL" id="KAG2600885.1"/>
    </source>
</evidence>
<feature type="region of interest" description="Disordered" evidence="4">
    <location>
        <begin position="209"/>
        <end position="229"/>
    </location>
</feature>
<dbReference type="PANTHER" id="PTHR12446">
    <property type="entry name" value="TESMIN/TSO1-RELATED"/>
    <property type="match status" value="1"/>
</dbReference>
<dbReference type="SMART" id="SM01114">
    <property type="entry name" value="CXC"/>
    <property type="match status" value="2"/>
</dbReference>
<dbReference type="PROSITE" id="PS51634">
    <property type="entry name" value="CRC"/>
    <property type="match status" value="1"/>
</dbReference>
<dbReference type="InterPro" id="IPR033467">
    <property type="entry name" value="Tesmin/TSO1-like_CXC"/>
</dbReference>
<dbReference type="InterPro" id="IPR005172">
    <property type="entry name" value="CRC"/>
</dbReference>
<dbReference type="EMBL" id="CM029045">
    <property type="protein sequence ID" value="KAG2600885.1"/>
    <property type="molecule type" value="Genomic_DNA"/>
</dbReference>
<dbReference type="Proteomes" id="UP000823388">
    <property type="component" value="Chromosome 5K"/>
</dbReference>
<dbReference type="Pfam" id="PF03638">
    <property type="entry name" value="TCR"/>
    <property type="match status" value="2"/>
</dbReference>
<evidence type="ECO:0000256" key="3">
    <source>
        <dbReference type="ARBA" id="ARBA00023242"/>
    </source>
</evidence>
<feature type="compositionally biased region" description="Basic and acidic residues" evidence="4">
    <location>
        <begin position="323"/>
        <end position="335"/>
    </location>
</feature>
<organism evidence="6 7">
    <name type="scientific">Panicum virgatum</name>
    <name type="common">Blackwell switchgrass</name>
    <dbReference type="NCBI Taxonomy" id="38727"/>
    <lineage>
        <taxon>Eukaryota</taxon>
        <taxon>Viridiplantae</taxon>
        <taxon>Streptophyta</taxon>
        <taxon>Embryophyta</taxon>
        <taxon>Tracheophyta</taxon>
        <taxon>Spermatophyta</taxon>
        <taxon>Magnoliopsida</taxon>
        <taxon>Liliopsida</taxon>
        <taxon>Poales</taxon>
        <taxon>Poaceae</taxon>
        <taxon>PACMAD clade</taxon>
        <taxon>Panicoideae</taxon>
        <taxon>Panicodae</taxon>
        <taxon>Paniceae</taxon>
        <taxon>Panicinae</taxon>
        <taxon>Panicum</taxon>
        <taxon>Panicum sect. Hiantes</taxon>
    </lineage>
</organism>
<reference evidence="6" key="1">
    <citation type="submission" date="2020-05" db="EMBL/GenBank/DDBJ databases">
        <title>WGS assembly of Panicum virgatum.</title>
        <authorList>
            <person name="Lovell J.T."/>
            <person name="Jenkins J."/>
            <person name="Shu S."/>
            <person name="Juenger T.E."/>
            <person name="Schmutz J."/>
        </authorList>
    </citation>
    <scope>NUCLEOTIDE SEQUENCE</scope>
    <source>
        <strain evidence="6">AP13</strain>
    </source>
</reference>
<accession>A0A8T0SUY6</accession>
<keyword evidence="3" id="KW-0539">Nucleus</keyword>
<protein>
    <recommendedName>
        <fullName evidence="5">CRC domain-containing protein</fullName>
    </recommendedName>
</protein>
<feature type="region of interest" description="Disordered" evidence="4">
    <location>
        <begin position="309"/>
        <end position="335"/>
    </location>
</feature>
<feature type="domain" description="CRC" evidence="5">
    <location>
        <begin position="153"/>
        <end position="276"/>
    </location>
</feature>
<comment type="subcellular location">
    <subcellularLocation>
        <location evidence="1">Nucleus</location>
    </subcellularLocation>
</comment>
<dbReference type="GO" id="GO:0006355">
    <property type="term" value="P:regulation of DNA-templated transcription"/>
    <property type="evidence" value="ECO:0007669"/>
    <property type="project" value="TreeGrafter"/>
</dbReference>
<dbReference type="AlphaFoldDB" id="A0A8T0SUY6"/>
<feature type="region of interest" description="Disordered" evidence="4">
    <location>
        <begin position="397"/>
        <end position="458"/>
    </location>
</feature>